<dbReference type="InterPro" id="IPR036259">
    <property type="entry name" value="MFS_trans_sf"/>
</dbReference>
<comment type="subcellular location">
    <subcellularLocation>
        <location evidence="1">Membrane</location>
        <topology evidence="1">Multi-pass membrane protein</topology>
    </subcellularLocation>
</comment>
<feature type="transmembrane region" description="Helical" evidence="7">
    <location>
        <begin position="218"/>
        <end position="240"/>
    </location>
</feature>
<dbReference type="GO" id="GO:0005886">
    <property type="term" value="C:plasma membrane"/>
    <property type="evidence" value="ECO:0007669"/>
    <property type="project" value="TreeGrafter"/>
</dbReference>
<keyword evidence="2" id="KW-0813">Transport</keyword>
<evidence type="ECO:0000256" key="5">
    <source>
        <dbReference type="ARBA" id="ARBA00023136"/>
    </source>
</evidence>
<dbReference type="SUPFAM" id="SSF103473">
    <property type="entry name" value="MFS general substrate transporter"/>
    <property type="match status" value="2"/>
</dbReference>
<feature type="transmembrane region" description="Helical" evidence="7">
    <location>
        <begin position="571"/>
        <end position="589"/>
    </location>
</feature>
<feature type="region of interest" description="Disordered" evidence="6">
    <location>
        <begin position="702"/>
        <end position="742"/>
    </location>
</feature>
<feature type="region of interest" description="Disordered" evidence="6">
    <location>
        <begin position="498"/>
        <end position="521"/>
    </location>
</feature>
<feature type="domain" description="Glycoside hydrolase 131 catalytic N-terminal" evidence="8">
    <location>
        <begin position="738"/>
        <end position="816"/>
    </location>
</feature>
<feature type="domain" description="Glycoside hydrolase 131 catalytic N-terminal" evidence="8">
    <location>
        <begin position="820"/>
        <end position="900"/>
    </location>
</feature>
<dbReference type="Gene3D" id="1.20.1250.20">
    <property type="entry name" value="MFS general substrate transporter like domains"/>
    <property type="match status" value="1"/>
</dbReference>
<evidence type="ECO:0000256" key="7">
    <source>
        <dbReference type="SAM" id="Phobius"/>
    </source>
</evidence>
<dbReference type="Pfam" id="PF13347">
    <property type="entry name" value="MFS_2"/>
    <property type="match status" value="1"/>
</dbReference>
<feature type="region of interest" description="Disordered" evidence="6">
    <location>
        <begin position="611"/>
        <end position="650"/>
    </location>
</feature>
<evidence type="ECO:0000256" key="1">
    <source>
        <dbReference type="ARBA" id="ARBA00004141"/>
    </source>
</evidence>
<name>A0AA97P4D1_PYRO3</name>
<evidence type="ECO:0000256" key="4">
    <source>
        <dbReference type="ARBA" id="ARBA00022989"/>
    </source>
</evidence>
<keyword evidence="4 7" id="KW-1133">Transmembrane helix</keyword>
<dbReference type="Gene3D" id="2.60.120.1160">
    <property type="match status" value="2"/>
</dbReference>
<evidence type="ECO:0000256" key="2">
    <source>
        <dbReference type="ARBA" id="ARBA00022448"/>
    </source>
</evidence>
<dbReference type="EMBL" id="JH793553">
    <property type="protein sequence ID" value="ELQ41871.1"/>
    <property type="molecule type" value="Genomic_DNA"/>
</dbReference>
<feature type="transmembrane region" description="Helical" evidence="7">
    <location>
        <begin position="456"/>
        <end position="474"/>
    </location>
</feature>
<accession>A0AA97P4D1</accession>
<dbReference type="AlphaFoldDB" id="A0AA97P4D1"/>
<feature type="compositionally biased region" description="Basic and acidic residues" evidence="6">
    <location>
        <begin position="20"/>
        <end position="34"/>
    </location>
</feature>
<keyword evidence="3 7" id="KW-0812">Transmembrane</keyword>
<feature type="transmembrane region" description="Helical" evidence="7">
    <location>
        <begin position="115"/>
        <end position="136"/>
    </location>
</feature>
<feature type="transmembrane region" description="Helical" evidence="7">
    <location>
        <begin position="76"/>
        <end position="95"/>
    </location>
</feature>
<feature type="transmembrane region" description="Helical" evidence="7">
    <location>
        <begin position="246"/>
        <end position="268"/>
    </location>
</feature>
<sequence length="901" mass="98317">MPPSSAEPPAASAANAARHVSIDEPRRDGRKDPNQNEQSPLLSPQDDEVDSLMARRESAIEDDDDEIDPFETTKSVWYLILLTISIGGLQIAWSVELSNGSPYLLSLGLSKSLMALVWIAGPLSGTLVQPYVGMLSDNCRISWGKRKPFMLVGAAATITSLLFLAWTREIVSGILGLFGAPADSDGVKTTIIVVAVLWVYILDFAINTEAANSMASRITGVGNIVGYVAGFVNLPKIAWWLGKTQFQDLCAIASIALGVTVIITCILIPERDPRLEGPPPRDQPGVLSFFTKIFTSIKRLPPVTKRVCQVQFCAWVGFFPMLFYTSAYIGEIYVQPFLRNNPNMTPKELDELYERATRVGTFALLIYSITSLSTNVFLPFFIQPTYDAAPVVSADAPGEGPSVLANAKNANGSSRSWLDRLVIPGFTLRRAWMFSHILFAFSMGCTVLVESVEAATVLIGLVGITWALTLWAPWSLISSEISRRDAVLRAQQRRRGLTLDQPYDEDETPSSETSSGQLEVERDEQVADQAGIILGIHNMAIAAPQIIATVGSSIIFKFFQKPRGTPGDRSISIVMALGGITVLGAAWLVHRIDDDVAVPADELSGIMEAGASDGILTGGPPRPSLSQRTSFSSTRPSFSRSRNQSTESLSRYSQERAALICKGEPAAPGFTQAKVPLLRAAGKPMSSITDATVLIGTQTEHVLPIRSPPARNNAHQQSSYPRPRRPPILSSRAVGRAVQRPKTAQDLNKWSWANQAGPYQYYIHGSGSVDKYISLSPGYKNPNETASARGARFALDGAVFWIGQNMRRTELISQTTAGIHFTEMTYGWISGEQGTSNKNLQWMVGQRSLWKTEWKPDVWHNVAYEIDFGARTVGFWHSEGGTPLERKFAPVSESTSSNGAD</sequence>
<gene>
    <name evidence="9" type="ORF">OOU_Y34scaffold00247g5</name>
</gene>
<dbReference type="Proteomes" id="UP000011086">
    <property type="component" value="Unassembled WGS sequence"/>
</dbReference>
<dbReference type="PANTHER" id="PTHR19432">
    <property type="entry name" value="SUGAR TRANSPORTER"/>
    <property type="match status" value="1"/>
</dbReference>
<dbReference type="Pfam" id="PF18271">
    <property type="entry name" value="GH131_N"/>
    <property type="match status" value="2"/>
</dbReference>
<dbReference type="PANTHER" id="PTHR19432:SF35">
    <property type="entry name" value="SOLUTE CARRIER FAMILY 45 MEMBER 3 ISOFORM X1"/>
    <property type="match status" value="1"/>
</dbReference>
<feature type="transmembrane region" description="Helical" evidence="7">
    <location>
        <begin position="186"/>
        <end position="206"/>
    </location>
</feature>
<feature type="region of interest" description="Disordered" evidence="6">
    <location>
        <begin position="1"/>
        <end position="49"/>
    </location>
</feature>
<dbReference type="GO" id="GO:0008506">
    <property type="term" value="F:sucrose:proton symporter activity"/>
    <property type="evidence" value="ECO:0007669"/>
    <property type="project" value="TreeGrafter"/>
</dbReference>
<keyword evidence="5 7" id="KW-0472">Membrane</keyword>
<evidence type="ECO:0000313" key="9">
    <source>
        <dbReference type="EMBL" id="ELQ41871.1"/>
    </source>
</evidence>
<feature type="compositionally biased region" description="Low complexity" evidence="6">
    <location>
        <begin position="626"/>
        <end position="642"/>
    </location>
</feature>
<evidence type="ECO:0000256" key="6">
    <source>
        <dbReference type="SAM" id="MobiDB-lite"/>
    </source>
</evidence>
<feature type="transmembrane region" description="Helical" evidence="7">
    <location>
        <begin position="539"/>
        <end position="559"/>
    </location>
</feature>
<organism evidence="9">
    <name type="scientific">Pyricularia oryzae (strain Y34)</name>
    <name type="common">Rice blast fungus</name>
    <name type="synonym">Magnaporthe oryzae</name>
    <dbReference type="NCBI Taxonomy" id="1143189"/>
    <lineage>
        <taxon>Eukaryota</taxon>
        <taxon>Fungi</taxon>
        <taxon>Dikarya</taxon>
        <taxon>Ascomycota</taxon>
        <taxon>Pezizomycotina</taxon>
        <taxon>Sordariomycetes</taxon>
        <taxon>Sordariomycetidae</taxon>
        <taxon>Magnaporthales</taxon>
        <taxon>Pyriculariaceae</taxon>
        <taxon>Pyricularia</taxon>
    </lineage>
</organism>
<dbReference type="InterPro" id="IPR041524">
    <property type="entry name" value="GH131_N"/>
</dbReference>
<evidence type="ECO:0000256" key="3">
    <source>
        <dbReference type="ARBA" id="ARBA00022692"/>
    </source>
</evidence>
<reference evidence="9" key="1">
    <citation type="journal article" date="2012" name="PLoS Genet.">
        <title>Comparative analysis of the genomes of two field isolates of the rice blast fungus Magnaporthe oryzae.</title>
        <authorList>
            <person name="Xue M."/>
            <person name="Yang J."/>
            <person name="Li Z."/>
            <person name="Hu S."/>
            <person name="Yao N."/>
            <person name="Dean R.A."/>
            <person name="Zhao W."/>
            <person name="Shen M."/>
            <person name="Zhang H."/>
            <person name="Li C."/>
            <person name="Liu L."/>
            <person name="Cao L."/>
            <person name="Xu X."/>
            <person name="Xing Y."/>
            <person name="Hsiang T."/>
            <person name="Zhang Z."/>
            <person name="Xu J.R."/>
            <person name="Peng Y.L."/>
        </authorList>
    </citation>
    <scope>NUCLEOTIDE SEQUENCE</scope>
    <source>
        <strain evidence="9">Y34</strain>
    </source>
</reference>
<protein>
    <submittedName>
        <fullName evidence="9">General alpha-glucoside permease</fullName>
    </submittedName>
</protein>
<feature type="transmembrane region" description="Helical" evidence="7">
    <location>
        <begin position="148"/>
        <end position="166"/>
    </location>
</feature>
<proteinExistence type="predicted"/>
<evidence type="ECO:0000259" key="8">
    <source>
        <dbReference type="Pfam" id="PF18271"/>
    </source>
</evidence>
<feature type="transmembrane region" description="Helical" evidence="7">
    <location>
        <begin position="362"/>
        <end position="382"/>
    </location>
</feature>
<feature type="compositionally biased region" description="Low complexity" evidence="6">
    <location>
        <begin position="7"/>
        <end position="17"/>
    </location>
</feature>
<feature type="transmembrane region" description="Helical" evidence="7">
    <location>
        <begin position="431"/>
        <end position="449"/>
    </location>
</feature>